<keyword evidence="3" id="KW-1185">Reference proteome</keyword>
<protein>
    <recommendedName>
        <fullName evidence="4">Coiled-coil domain containing 125</fullName>
    </recommendedName>
</protein>
<name>A0A8C9FD88_PAVCR</name>
<dbReference type="GO" id="GO:0005737">
    <property type="term" value="C:cytoplasm"/>
    <property type="evidence" value="ECO:0007669"/>
    <property type="project" value="TreeGrafter"/>
</dbReference>
<dbReference type="InterPro" id="IPR034608">
    <property type="entry name" value="CCDC125"/>
</dbReference>
<evidence type="ECO:0000313" key="2">
    <source>
        <dbReference type="Ensembl" id="ENSPSTP00000013802.1"/>
    </source>
</evidence>
<accession>A0A8C9FD88</accession>
<dbReference type="PANTHER" id="PTHR28616">
    <property type="entry name" value="COILED-COIL DOMAIN-CONTAINING PROTEIN 125"/>
    <property type="match status" value="1"/>
</dbReference>
<feature type="compositionally biased region" description="Gly residues" evidence="1">
    <location>
        <begin position="14"/>
        <end position="26"/>
    </location>
</feature>
<dbReference type="AlphaFoldDB" id="A0A8C9FD88"/>
<feature type="region of interest" description="Disordered" evidence="1">
    <location>
        <begin position="1"/>
        <end position="29"/>
    </location>
</feature>
<feature type="compositionally biased region" description="Acidic residues" evidence="1">
    <location>
        <begin position="1"/>
        <end position="10"/>
    </location>
</feature>
<feature type="region of interest" description="Disordered" evidence="1">
    <location>
        <begin position="66"/>
        <end position="88"/>
    </location>
</feature>
<dbReference type="GO" id="GO:0035024">
    <property type="term" value="P:negative regulation of Rho protein signal transduction"/>
    <property type="evidence" value="ECO:0007669"/>
    <property type="project" value="TreeGrafter"/>
</dbReference>
<reference evidence="2" key="2">
    <citation type="submission" date="2025-09" db="UniProtKB">
        <authorList>
            <consortium name="Ensembl"/>
        </authorList>
    </citation>
    <scope>IDENTIFICATION</scope>
</reference>
<evidence type="ECO:0008006" key="4">
    <source>
        <dbReference type="Google" id="ProtNLM"/>
    </source>
</evidence>
<organism evidence="2 3">
    <name type="scientific">Pavo cristatus</name>
    <name type="common">Indian peafowl</name>
    <name type="synonym">Blue peafowl</name>
    <dbReference type="NCBI Taxonomy" id="9049"/>
    <lineage>
        <taxon>Eukaryota</taxon>
        <taxon>Metazoa</taxon>
        <taxon>Chordata</taxon>
        <taxon>Craniata</taxon>
        <taxon>Vertebrata</taxon>
        <taxon>Euteleostomi</taxon>
        <taxon>Archelosauria</taxon>
        <taxon>Archosauria</taxon>
        <taxon>Dinosauria</taxon>
        <taxon>Saurischia</taxon>
        <taxon>Theropoda</taxon>
        <taxon>Coelurosauria</taxon>
        <taxon>Aves</taxon>
        <taxon>Neognathae</taxon>
        <taxon>Galloanserae</taxon>
        <taxon>Galliformes</taxon>
        <taxon>Phasianidae</taxon>
        <taxon>Phasianinae</taxon>
        <taxon>Pavo</taxon>
    </lineage>
</organism>
<sequence length="349" mass="39553">MEEAEEDDMACGDLGNGLGRRPGGVYEGEKLQNYPFRSKKVSVKAYNTLSSIKGVEEIDATPLPCSKRNTFHDGSSKKPLSSSTRQSSCGKANLEFPVHQEKNSWIYCENTALKEALKLRTEEVKTLKSENASKTPAALPLNVLLFWNNSGVNYEQKFLSGRVSCYWQLMLIELLMKSKDEAFIMADAFRIAFEQQLMQKKDQALRLAEVIKIKKETKFINWRRLKEDVFLLRNKNSLGQKLSGLLSTDADSRKVEELDNPHEILKMLIDLVNDKEEALAHQRKVSYMLARAMELKEAAQETQGQPSTGKNNRVNVCLWCEVPCRCCQQQTAVLCAVLHVGLLRQMHCS</sequence>
<dbReference type="Proteomes" id="UP000694428">
    <property type="component" value="Unplaced"/>
</dbReference>
<dbReference type="PANTHER" id="PTHR28616:SF1">
    <property type="entry name" value="COILED-COIL DOMAIN-CONTAINING PROTEIN 125"/>
    <property type="match status" value="1"/>
</dbReference>
<dbReference type="GO" id="GO:2000146">
    <property type="term" value="P:negative regulation of cell motility"/>
    <property type="evidence" value="ECO:0007669"/>
    <property type="project" value="TreeGrafter"/>
</dbReference>
<dbReference type="Ensembl" id="ENSPSTT00000014478.1">
    <property type="protein sequence ID" value="ENSPSTP00000013802.1"/>
    <property type="gene ID" value="ENSPSTG00000009743.1"/>
</dbReference>
<evidence type="ECO:0000256" key="1">
    <source>
        <dbReference type="SAM" id="MobiDB-lite"/>
    </source>
</evidence>
<proteinExistence type="predicted"/>
<reference evidence="2" key="1">
    <citation type="submission" date="2025-08" db="UniProtKB">
        <authorList>
            <consortium name="Ensembl"/>
        </authorList>
    </citation>
    <scope>IDENTIFICATION</scope>
</reference>
<evidence type="ECO:0000313" key="3">
    <source>
        <dbReference type="Proteomes" id="UP000694428"/>
    </source>
</evidence>
<feature type="compositionally biased region" description="Polar residues" evidence="1">
    <location>
        <begin position="78"/>
        <end position="88"/>
    </location>
</feature>